<evidence type="ECO:0000256" key="6">
    <source>
        <dbReference type="ARBA" id="ARBA00023229"/>
    </source>
</evidence>
<reference evidence="8 9" key="1">
    <citation type="submission" date="2016-10" db="EMBL/GenBank/DDBJ databases">
        <authorList>
            <person name="de Groot N.N."/>
        </authorList>
    </citation>
    <scope>NUCLEOTIDE SEQUENCE [LARGE SCALE GENOMIC DNA]</scope>
    <source>
        <strain evidence="8 9">DSM 44908</strain>
    </source>
</reference>
<feature type="site" description="Positions MEP for the nucleophilic attack" evidence="7">
    <location>
        <position position="207"/>
    </location>
</feature>
<feature type="site" description="Transition state stabilizer" evidence="7">
    <location>
        <position position="23"/>
    </location>
</feature>
<dbReference type="FunFam" id="3.90.550.10:FF:000003">
    <property type="entry name" value="2-C-methyl-D-erythritol 4-phosphate cytidylyltransferase"/>
    <property type="match status" value="1"/>
</dbReference>
<feature type="site" description="Transition state stabilizer" evidence="7">
    <location>
        <position position="16"/>
    </location>
</feature>
<dbReference type="InterPro" id="IPR034683">
    <property type="entry name" value="IspD/TarI"/>
</dbReference>
<dbReference type="EMBL" id="FOJN01000009">
    <property type="protein sequence ID" value="SFA54845.1"/>
    <property type="molecule type" value="Genomic_DNA"/>
</dbReference>
<evidence type="ECO:0000313" key="8">
    <source>
        <dbReference type="EMBL" id="SFA54845.1"/>
    </source>
</evidence>
<evidence type="ECO:0000256" key="7">
    <source>
        <dbReference type="HAMAP-Rule" id="MF_00108"/>
    </source>
</evidence>
<dbReference type="Proteomes" id="UP000182054">
    <property type="component" value="Unassembled WGS sequence"/>
</dbReference>
<dbReference type="AlphaFoldDB" id="A0A1I0TSS7"/>
<evidence type="ECO:0000256" key="1">
    <source>
        <dbReference type="ARBA" id="ARBA00001282"/>
    </source>
</evidence>
<comment type="pathway">
    <text evidence="2 7">Isoprenoid biosynthesis; isopentenyl diphosphate biosynthesis via DXP pathway; isopentenyl diphosphate from 1-deoxy-D-xylulose 5-phosphate: step 2/6.</text>
</comment>
<dbReference type="PANTHER" id="PTHR32125">
    <property type="entry name" value="2-C-METHYL-D-ERYTHRITOL 4-PHOSPHATE CYTIDYLYLTRANSFERASE, CHLOROPLASTIC"/>
    <property type="match status" value="1"/>
</dbReference>
<name>A0A1I0TSS7_9NOCA</name>
<keyword evidence="4 7" id="KW-0808">Transferase</keyword>
<dbReference type="InterPro" id="IPR029044">
    <property type="entry name" value="Nucleotide-diphossugar_trans"/>
</dbReference>
<dbReference type="InterPro" id="IPR001228">
    <property type="entry name" value="IspD"/>
</dbReference>
<comment type="similarity">
    <text evidence="3 7">Belongs to the IspD/TarI cytidylyltransferase family. IspD subfamily.</text>
</comment>
<dbReference type="GO" id="GO:0019288">
    <property type="term" value="P:isopentenyl diphosphate biosynthetic process, methylerythritol 4-phosphate pathway"/>
    <property type="evidence" value="ECO:0007669"/>
    <property type="project" value="UniProtKB-UniRule"/>
</dbReference>
<comment type="function">
    <text evidence="7">Catalyzes the formation of 4-diphosphocytidyl-2-C-methyl-D-erythritol from CTP and 2-C-methyl-D-erythritol 4-phosphate (MEP).</text>
</comment>
<dbReference type="PANTHER" id="PTHR32125:SF4">
    <property type="entry name" value="2-C-METHYL-D-ERYTHRITOL 4-PHOSPHATE CYTIDYLYLTRANSFERASE, CHLOROPLASTIC"/>
    <property type="match status" value="1"/>
</dbReference>
<sequence length="232" mass="23816">MASVAALVPAAGMGLRLGENLPKAFVDLGGRTLLDWALDGLLASGALSHVVVVVPDRLVDRTQDICARLSGDLPIDVVVGGAERADSVRAGLRAAARADVILVHDAARCLTPPETVARVVDAVIAGSPAVVPVLPVVDTMKSVDADGVVTGTVDRASLRSVQTPQGFDANVLRRAHAAADHATDDAGLVERLGVPVTTVAGHPEAFKITTPMDLVLARAVLAARHPVGSESH</sequence>
<evidence type="ECO:0000256" key="5">
    <source>
        <dbReference type="ARBA" id="ARBA00022695"/>
    </source>
</evidence>
<dbReference type="GO" id="GO:0050518">
    <property type="term" value="F:2-C-methyl-D-erythritol 4-phosphate cytidylyltransferase activity"/>
    <property type="evidence" value="ECO:0007669"/>
    <property type="project" value="UniProtKB-UniRule"/>
</dbReference>
<evidence type="ECO:0000313" key="9">
    <source>
        <dbReference type="Proteomes" id="UP000182054"/>
    </source>
</evidence>
<dbReference type="OrthoDB" id="9802561at2"/>
<evidence type="ECO:0000256" key="3">
    <source>
        <dbReference type="ARBA" id="ARBA00009789"/>
    </source>
</evidence>
<evidence type="ECO:0000256" key="2">
    <source>
        <dbReference type="ARBA" id="ARBA00004787"/>
    </source>
</evidence>
<dbReference type="NCBIfam" id="TIGR00453">
    <property type="entry name" value="ispD"/>
    <property type="match status" value="1"/>
</dbReference>
<feature type="site" description="Positions MEP for the nucleophilic attack" evidence="7">
    <location>
        <position position="155"/>
    </location>
</feature>
<dbReference type="GeneID" id="85486370"/>
<dbReference type="Gene3D" id="3.90.550.10">
    <property type="entry name" value="Spore Coat Polysaccharide Biosynthesis Protein SpsA, Chain A"/>
    <property type="match status" value="1"/>
</dbReference>
<evidence type="ECO:0000256" key="4">
    <source>
        <dbReference type="ARBA" id="ARBA00022679"/>
    </source>
</evidence>
<gene>
    <name evidence="7" type="primary">ispD</name>
    <name evidence="8" type="ORF">SAMN05444374_109109</name>
</gene>
<protein>
    <recommendedName>
        <fullName evidence="7">2-C-methyl-D-erythritol 4-phosphate cytidylyltransferase</fullName>
        <ecNumber evidence="7">2.7.7.60</ecNumber>
    </recommendedName>
    <alternativeName>
        <fullName evidence="7">4-diphosphocytidyl-2C-methyl-D-erythritol synthase</fullName>
    </alternativeName>
    <alternativeName>
        <fullName evidence="7">MEP cytidylyltransferase</fullName>
        <shortName evidence="7">MCT</shortName>
    </alternativeName>
</protein>
<keyword evidence="5 7" id="KW-0548">Nucleotidyltransferase</keyword>
<proteinExistence type="inferred from homology"/>
<comment type="catalytic activity">
    <reaction evidence="1 7">
        <text>2-C-methyl-D-erythritol 4-phosphate + CTP + H(+) = 4-CDP-2-C-methyl-D-erythritol + diphosphate</text>
        <dbReference type="Rhea" id="RHEA:13429"/>
        <dbReference type="ChEBI" id="CHEBI:15378"/>
        <dbReference type="ChEBI" id="CHEBI:33019"/>
        <dbReference type="ChEBI" id="CHEBI:37563"/>
        <dbReference type="ChEBI" id="CHEBI:57823"/>
        <dbReference type="ChEBI" id="CHEBI:58262"/>
        <dbReference type="EC" id="2.7.7.60"/>
    </reaction>
</comment>
<dbReference type="PROSITE" id="PS01295">
    <property type="entry name" value="ISPD"/>
    <property type="match status" value="1"/>
</dbReference>
<dbReference type="HAMAP" id="MF_00108">
    <property type="entry name" value="IspD"/>
    <property type="match status" value="1"/>
</dbReference>
<dbReference type="InterPro" id="IPR018294">
    <property type="entry name" value="ISPD_synthase_CS"/>
</dbReference>
<dbReference type="SUPFAM" id="SSF53448">
    <property type="entry name" value="Nucleotide-diphospho-sugar transferases"/>
    <property type="match status" value="1"/>
</dbReference>
<dbReference type="EC" id="2.7.7.60" evidence="7"/>
<dbReference type="UniPathway" id="UPA00056">
    <property type="reaction ID" value="UER00093"/>
</dbReference>
<dbReference type="RefSeq" id="WP_068361310.1">
    <property type="nucleotide sequence ID" value="NZ_FOJN01000009.1"/>
</dbReference>
<dbReference type="InterPro" id="IPR050088">
    <property type="entry name" value="IspD/TarI_cytidylyltransf_bact"/>
</dbReference>
<dbReference type="Pfam" id="PF01128">
    <property type="entry name" value="IspD"/>
    <property type="match status" value="1"/>
</dbReference>
<keyword evidence="6 7" id="KW-0414">Isoprene biosynthesis</keyword>
<accession>A0A1I0TSS7</accession>
<organism evidence="8 9">
    <name type="scientific">Rhodococcoides kroppenstedtii</name>
    <dbReference type="NCBI Taxonomy" id="293050"/>
    <lineage>
        <taxon>Bacteria</taxon>
        <taxon>Bacillati</taxon>
        <taxon>Actinomycetota</taxon>
        <taxon>Actinomycetes</taxon>
        <taxon>Mycobacteriales</taxon>
        <taxon>Nocardiaceae</taxon>
        <taxon>Rhodococcoides</taxon>
    </lineage>
</organism>